<protein>
    <recommendedName>
        <fullName evidence="5">Sporulation protein YtfJ</fullName>
    </recommendedName>
</protein>
<keyword evidence="2" id="KW-0472">Membrane</keyword>
<evidence type="ECO:0000256" key="1">
    <source>
        <dbReference type="SAM" id="MobiDB-lite"/>
    </source>
</evidence>
<reference evidence="4" key="1">
    <citation type="journal article" date="2019" name="Int. J. Syst. Evol. Microbiol.">
        <title>The Global Catalogue of Microorganisms (GCM) 10K type strain sequencing project: providing services to taxonomists for standard genome sequencing and annotation.</title>
        <authorList>
            <consortium name="The Broad Institute Genomics Platform"/>
            <consortium name="The Broad Institute Genome Sequencing Center for Infectious Disease"/>
            <person name="Wu L."/>
            <person name="Ma J."/>
        </authorList>
    </citation>
    <scope>NUCLEOTIDE SEQUENCE [LARGE SCALE GENOMIC DNA]</scope>
    <source>
        <strain evidence="4">JCM 30742</strain>
    </source>
</reference>
<comment type="caution">
    <text evidence="3">The sequence shown here is derived from an EMBL/GenBank/DDBJ whole genome shotgun (WGS) entry which is preliminary data.</text>
</comment>
<proteinExistence type="predicted"/>
<dbReference type="RefSeq" id="WP_345149368.1">
    <property type="nucleotide sequence ID" value="NZ_BAABEO010000008.1"/>
</dbReference>
<organism evidence="3 4">
    <name type="scientific">Arthrobacter ginkgonis</name>
    <dbReference type="NCBI Taxonomy" id="1630594"/>
    <lineage>
        <taxon>Bacteria</taxon>
        <taxon>Bacillati</taxon>
        <taxon>Actinomycetota</taxon>
        <taxon>Actinomycetes</taxon>
        <taxon>Micrococcales</taxon>
        <taxon>Micrococcaceae</taxon>
        <taxon>Arthrobacter</taxon>
    </lineage>
</organism>
<gene>
    <name evidence="3" type="ORF">GCM10023081_13050</name>
</gene>
<dbReference type="Proteomes" id="UP001500752">
    <property type="component" value="Unassembled WGS sequence"/>
</dbReference>
<evidence type="ECO:0000313" key="3">
    <source>
        <dbReference type="EMBL" id="GAA3676068.1"/>
    </source>
</evidence>
<sequence length="124" mass="12031">MANLPADVFGNLKSILGSTAHGEPVRVGDRTVIPVAFVTCGAGGGEDARGKDATAGAEVSAGEASAGGASGGGGGGMAIPLGAYIAGPNGVKFDPNPVPLVLAAAPVVCVVGWAVTHIVKAWRR</sequence>
<evidence type="ECO:0008006" key="5">
    <source>
        <dbReference type="Google" id="ProtNLM"/>
    </source>
</evidence>
<evidence type="ECO:0000313" key="4">
    <source>
        <dbReference type="Proteomes" id="UP001500752"/>
    </source>
</evidence>
<accession>A0ABP7C465</accession>
<keyword evidence="2" id="KW-1133">Transmembrane helix</keyword>
<feature type="compositionally biased region" description="Low complexity" evidence="1">
    <location>
        <begin position="55"/>
        <end position="67"/>
    </location>
</feature>
<evidence type="ECO:0000256" key="2">
    <source>
        <dbReference type="SAM" id="Phobius"/>
    </source>
</evidence>
<dbReference type="EMBL" id="BAABEO010000008">
    <property type="protein sequence ID" value="GAA3676068.1"/>
    <property type="molecule type" value="Genomic_DNA"/>
</dbReference>
<keyword evidence="4" id="KW-1185">Reference proteome</keyword>
<feature type="transmembrane region" description="Helical" evidence="2">
    <location>
        <begin position="98"/>
        <end position="119"/>
    </location>
</feature>
<name>A0ABP7C465_9MICC</name>
<keyword evidence="2" id="KW-0812">Transmembrane</keyword>
<feature type="region of interest" description="Disordered" evidence="1">
    <location>
        <begin position="44"/>
        <end position="72"/>
    </location>
</feature>